<proteinExistence type="predicted"/>
<dbReference type="Proteomes" id="UP000076519">
    <property type="component" value="Unassembled WGS sequence"/>
</dbReference>
<dbReference type="EMBL" id="LIYF01000020">
    <property type="protein sequence ID" value="KZK06520.1"/>
    <property type="molecule type" value="Genomic_DNA"/>
</dbReference>
<dbReference type="SUPFAM" id="SSF56112">
    <property type="entry name" value="Protein kinase-like (PK-like)"/>
    <property type="match status" value="1"/>
</dbReference>
<comment type="caution">
    <text evidence="2">The sequence shown here is derived from an EMBL/GenBank/DDBJ whole genome shotgun (WGS) entry which is preliminary data.</text>
</comment>
<dbReference type="AlphaFoldDB" id="A0A166JQU4"/>
<gene>
    <name evidence="2" type="ORF">AB996_1296</name>
</gene>
<sequence>MIMDNDIQLLTEEANELSHILNRGNIVSAQVQKMEPYEQGFSGASLLRLKVLFADGQQGSFIGKKADLKERMVMRTLTEQGHHHTPAAYCENLTSDEAQWMVEEDLGKQLSAPSNRLQWLNKVAAALAEIHGNNMNRGKEMAWLTPADAEYWNKIVGQLSVDHFEKAISDDYRFAQQFEGYLPKVKEKAALFAKNMIEISQEEEWLTLTHGDLQNVEGNHVYNIQGNPYIIDFGFSSYAPFYIDLVDYFSADEAILYHKALIERGFSLELKDFEERFKAVSLYPCFIYMFPSMMDWKRGNEEKLVKLIDKIVHD</sequence>
<dbReference type="InterPro" id="IPR002575">
    <property type="entry name" value="Aminoglycoside_PTrfase"/>
</dbReference>
<evidence type="ECO:0000259" key="1">
    <source>
        <dbReference type="Pfam" id="PF01636"/>
    </source>
</evidence>
<dbReference type="Gene3D" id="3.90.1200.10">
    <property type="match status" value="1"/>
</dbReference>
<name>A0A166JQU4_LACLC</name>
<accession>A0A166JQU4</accession>
<evidence type="ECO:0000313" key="2">
    <source>
        <dbReference type="EMBL" id="KZK06520.1"/>
    </source>
</evidence>
<reference evidence="2 3" key="1">
    <citation type="submission" date="2015-08" db="EMBL/GenBank/DDBJ databases">
        <title>Draft Genome Sequences of 11 Lactococcus lactis subspecies cremoris strains.</title>
        <authorList>
            <person name="Wels M."/>
            <person name="Backus L."/>
            <person name="Boekhorst J."/>
            <person name="Dijkstra A."/>
            <person name="Beerthuizen M."/>
            <person name="Siezen R."/>
            <person name="Bachmann H."/>
            <person name="Van Hijum S."/>
        </authorList>
    </citation>
    <scope>NUCLEOTIDE SEQUENCE [LARGE SCALE GENOMIC DNA]</scope>
    <source>
        <strain evidence="2 3">KW10</strain>
    </source>
</reference>
<dbReference type="Pfam" id="PF01636">
    <property type="entry name" value="APH"/>
    <property type="match status" value="1"/>
</dbReference>
<dbReference type="InterPro" id="IPR011009">
    <property type="entry name" value="Kinase-like_dom_sf"/>
</dbReference>
<organism evidence="2 3">
    <name type="scientific">Lactococcus lactis subsp. cremoris</name>
    <name type="common">Streptococcus cremoris</name>
    <dbReference type="NCBI Taxonomy" id="1359"/>
    <lineage>
        <taxon>Bacteria</taxon>
        <taxon>Bacillati</taxon>
        <taxon>Bacillota</taxon>
        <taxon>Bacilli</taxon>
        <taxon>Lactobacillales</taxon>
        <taxon>Streptococcaceae</taxon>
        <taxon>Lactococcus</taxon>
    </lineage>
</organism>
<protein>
    <recommendedName>
        <fullName evidence="1">Aminoglycoside phosphotransferase domain-containing protein</fullName>
    </recommendedName>
</protein>
<feature type="domain" description="Aminoglycoside phosphotransferase" evidence="1">
    <location>
        <begin position="69"/>
        <end position="249"/>
    </location>
</feature>
<dbReference type="PATRIC" id="fig|1359.32.peg.1464"/>
<evidence type="ECO:0000313" key="3">
    <source>
        <dbReference type="Proteomes" id="UP000076519"/>
    </source>
</evidence>